<name>A0ABV2JZ26_9GAMM</name>
<keyword evidence="3" id="KW-1185">Reference proteome</keyword>
<proteinExistence type="predicted"/>
<dbReference type="RefSeq" id="WP_354015448.1">
    <property type="nucleotide sequence ID" value="NZ_JBEPMU010000006.1"/>
</dbReference>
<evidence type="ECO:0000313" key="3">
    <source>
        <dbReference type="Proteomes" id="UP001549184"/>
    </source>
</evidence>
<gene>
    <name evidence="2" type="ORF">ABIC75_003812</name>
</gene>
<protein>
    <submittedName>
        <fullName evidence="2">Membrane protein involved in colicin uptake</fullName>
    </submittedName>
</protein>
<comment type="caution">
    <text evidence="2">The sequence shown here is derived from an EMBL/GenBank/DDBJ whole genome shotgun (WGS) entry which is preliminary data.</text>
</comment>
<sequence>MTIPLRFYAYGLLLLLLIGLGWYGYDKVIDHGRALQAADDKVEIDNAHTERDNAIAQKNASAQALAQVNANSALEAQKAAIQKGQAEAAVEQLAKDKAAAHSDAAAWQAKFKQASTTTACAGTLKEELCPALSDY</sequence>
<reference evidence="2 3" key="1">
    <citation type="submission" date="2024-06" db="EMBL/GenBank/DDBJ databases">
        <title>Sorghum-associated microbial communities from plants grown in Nebraska, USA.</title>
        <authorList>
            <person name="Schachtman D."/>
        </authorList>
    </citation>
    <scope>NUCLEOTIDE SEQUENCE [LARGE SCALE GENOMIC DNA]</scope>
    <source>
        <strain evidence="2 3">1073</strain>
    </source>
</reference>
<dbReference type="EMBL" id="JBEPMU010000006">
    <property type="protein sequence ID" value="MET3654074.1"/>
    <property type="molecule type" value="Genomic_DNA"/>
</dbReference>
<dbReference type="Proteomes" id="UP001549184">
    <property type="component" value="Unassembled WGS sequence"/>
</dbReference>
<keyword evidence="1" id="KW-0472">Membrane</keyword>
<keyword evidence="1" id="KW-1133">Transmembrane helix</keyword>
<feature type="transmembrane region" description="Helical" evidence="1">
    <location>
        <begin position="7"/>
        <end position="25"/>
    </location>
</feature>
<keyword evidence="1" id="KW-0812">Transmembrane</keyword>
<evidence type="ECO:0000313" key="2">
    <source>
        <dbReference type="EMBL" id="MET3654074.1"/>
    </source>
</evidence>
<organism evidence="2 3">
    <name type="scientific">Dyella japonica</name>
    <dbReference type="NCBI Taxonomy" id="231455"/>
    <lineage>
        <taxon>Bacteria</taxon>
        <taxon>Pseudomonadati</taxon>
        <taxon>Pseudomonadota</taxon>
        <taxon>Gammaproteobacteria</taxon>
        <taxon>Lysobacterales</taxon>
        <taxon>Rhodanobacteraceae</taxon>
        <taxon>Dyella</taxon>
    </lineage>
</organism>
<evidence type="ECO:0000256" key="1">
    <source>
        <dbReference type="SAM" id="Phobius"/>
    </source>
</evidence>
<accession>A0ABV2JZ26</accession>